<evidence type="ECO:0000313" key="1">
    <source>
        <dbReference type="EMBL" id="MFD2094630.1"/>
    </source>
</evidence>
<dbReference type="PIRSF" id="PIRSF020565">
    <property type="entry name" value="3Ho_Ac_ACP_DH_prd"/>
    <property type="match status" value="1"/>
</dbReference>
<protein>
    <recommendedName>
        <fullName evidence="3">3-hydroxylacyl-ACP dehydratase</fullName>
    </recommendedName>
</protein>
<proteinExistence type="predicted"/>
<dbReference type="Proteomes" id="UP001597380">
    <property type="component" value="Unassembled WGS sequence"/>
</dbReference>
<dbReference type="Pfam" id="PF22817">
    <property type="entry name" value="ApeP-like"/>
    <property type="match status" value="1"/>
</dbReference>
<evidence type="ECO:0000313" key="2">
    <source>
        <dbReference type="Proteomes" id="UP001597380"/>
    </source>
</evidence>
<dbReference type="SUPFAM" id="SSF54637">
    <property type="entry name" value="Thioesterase/thiol ester dehydrase-isomerase"/>
    <property type="match status" value="1"/>
</dbReference>
<dbReference type="EMBL" id="JBHUHT010000004">
    <property type="protein sequence ID" value="MFD2094630.1"/>
    <property type="molecule type" value="Genomic_DNA"/>
</dbReference>
<gene>
    <name evidence="1" type="ORF">ACFSJ3_01415</name>
</gene>
<accession>A0ABW4XIM0</accession>
<dbReference type="InterPro" id="IPR029069">
    <property type="entry name" value="HotDog_dom_sf"/>
</dbReference>
<dbReference type="RefSeq" id="WP_345338795.1">
    <property type="nucleotide sequence ID" value="NZ_BAABLI010000007.1"/>
</dbReference>
<sequence>MDPFRYPIEVLLPHDHPMILIDGLVGITDSSATAKVTLTEDCLLLDGTGKVSSSIAIEWMAQTIAAHAGYKACEEGRPVQLGFLLGTRRFRSTRGTFNALEQFTVDVEQLYLEDGMAAFSCAVTQNGEPVVNATVNTYQPNEEQLKEVIGDKSE</sequence>
<keyword evidence="2" id="KW-1185">Reference proteome</keyword>
<evidence type="ECO:0008006" key="3">
    <source>
        <dbReference type="Google" id="ProtNLM"/>
    </source>
</evidence>
<dbReference type="Gene3D" id="3.10.129.10">
    <property type="entry name" value="Hotdog Thioesterase"/>
    <property type="match status" value="1"/>
</dbReference>
<organism evidence="1 2">
    <name type="scientific">Corallincola platygyrae</name>
    <dbReference type="NCBI Taxonomy" id="1193278"/>
    <lineage>
        <taxon>Bacteria</taxon>
        <taxon>Pseudomonadati</taxon>
        <taxon>Pseudomonadota</taxon>
        <taxon>Gammaproteobacteria</taxon>
        <taxon>Alteromonadales</taxon>
        <taxon>Psychromonadaceae</taxon>
        <taxon>Corallincola</taxon>
    </lineage>
</organism>
<dbReference type="InterPro" id="IPR016776">
    <property type="entry name" value="ApeP-like_dehydratase"/>
</dbReference>
<name>A0ABW4XIM0_9GAMM</name>
<reference evidence="2" key="1">
    <citation type="journal article" date="2019" name="Int. J. Syst. Evol. Microbiol.">
        <title>The Global Catalogue of Microorganisms (GCM) 10K type strain sequencing project: providing services to taxonomists for standard genome sequencing and annotation.</title>
        <authorList>
            <consortium name="The Broad Institute Genomics Platform"/>
            <consortium name="The Broad Institute Genome Sequencing Center for Infectious Disease"/>
            <person name="Wu L."/>
            <person name="Ma J."/>
        </authorList>
    </citation>
    <scope>NUCLEOTIDE SEQUENCE [LARGE SCALE GENOMIC DNA]</scope>
    <source>
        <strain evidence="2">CGMCC 1.10992</strain>
    </source>
</reference>
<comment type="caution">
    <text evidence="1">The sequence shown here is derived from an EMBL/GenBank/DDBJ whole genome shotgun (WGS) entry which is preliminary data.</text>
</comment>